<protein>
    <recommendedName>
        <fullName evidence="4">HAD family hydrolase</fullName>
    </recommendedName>
</protein>
<name>A0A1F5F3V4_9BACT</name>
<dbReference type="Gene3D" id="3.40.50.1000">
    <property type="entry name" value="HAD superfamily/HAD-like"/>
    <property type="match status" value="1"/>
</dbReference>
<dbReference type="EMBL" id="MFAK01000037">
    <property type="protein sequence ID" value="OGD74345.1"/>
    <property type="molecule type" value="Genomic_DNA"/>
</dbReference>
<evidence type="ECO:0000313" key="3">
    <source>
        <dbReference type="Proteomes" id="UP000176191"/>
    </source>
</evidence>
<evidence type="ECO:0000313" key="2">
    <source>
        <dbReference type="EMBL" id="OGD74345.1"/>
    </source>
</evidence>
<keyword evidence="1" id="KW-0378">Hydrolase</keyword>
<dbReference type="SFLD" id="SFLDS00003">
    <property type="entry name" value="Haloacid_Dehalogenase"/>
    <property type="match status" value="1"/>
</dbReference>
<dbReference type="Gene3D" id="1.10.150.520">
    <property type="match status" value="1"/>
</dbReference>
<dbReference type="GO" id="GO:0016787">
    <property type="term" value="F:hydrolase activity"/>
    <property type="evidence" value="ECO:0007669"/>
    <property type="project" value="UniProtKB-KW"/>
</dbReference>
<gene>
    <name evidence="2" type="ORF">A2228_02310</name>
</gene>
<dbReference type="SUPFAM" id="SSF56784">
    <property type="entry name" value="HAD-like"/>
    <property type="match status" value="1"/>
</dbReference>
<sequence length="216" mass="24553">MKTKKLAGIKAIGLDVDGTLYKMPTKLSAIMGMKVIKWAAEKLGRDEDEFAQEYLERRDNYRSNTLTLNSYGLNGEEIFQKVGDEFPLDQFLGRDEKLVILINNLKRKYQLFIITNGTGRQVEKKLKVLGLNYHDFEPRIYCYDQGWIKPEPAPFLAAIEALQLRPEAMVYVGDREDVDVEGAKSVGMKAVLVGGTSRLADQSVVDIYHLRDIFLT</sequence>
<proteinExistence type="predicted"/>
<dbReference type="InterPro" id="IPR036412">
    <property type="entry name" value="HAD-like_sf"/>
</dbReference>
<dbReference type="Pfam" id="PF00702">
    <property type="entry name" value="Hydrolase"/>
    <property type="match status" value="1"/>
</dbReference>
<reference evidence="2 3" key="1">
    <citation type="journal article" date="2016" name="Nat. Commun.">
        <title>Thousands of microbial genomes shed light on interconnected biogeochemical processes in an aquifer system.</title>
        <authorList>
            <person name="Anantharaman K."/>
            <person name="Brown C.T."/>
            <person name="Hug L.A."/>
            <person name="Sharon I."/>
            <person name="Castelle C.J."/>
            <person name="Probst A.J."/>
            <person name="Thomas B.C."/>
            <person name="Singh A."/>
            <person name="Wilkins M.J."/>
            <person name="Karaoz U."/>
            <person name="Brodie E.L."/>
            <person name="Williams K.H."/>
            <person name="Hubbard S.S."/>
            <person name="Banfield J.F."/>
        </authorList>
    </citation>
    <scope>NUCLEOTIDE SEQUENCE [LARGE SCALE GENOMIC DNA]</scope>
</reference>
<dbReference type="Proteomes" id="UP000176191">
    <property type="component" value="Unassembled WGS sequence"/>
</dbReference>
<dbReference type="AlphaFoldDB" id="A0A1F5F3V4"/>
<dbReference type="InterPro" id="IPR023214">
    <property type="entry name" value="HAD_sf"/>
</dbReference>
<dbReference type="PANTHER" id="PTHR43316">
    <property type="entry name" value="HYDROLASE, HALOACID DELAHOGENASE-RELATED"/>
    <property type="match status" value="1"/>
</dbReference>
<dbReference type="PRINTS" id="PR00413">
    <property type="entry name" value="HADHALOGNASE"/>
</dbReference>
<dbReference type="NCBIfam" id="TIGR01549">
    <property type="entry name" value="HAD-SF-IA-v1"/>
    <property type="match status" value="1"/>
</dbReference>
<dbReference type="SFLD" id="SFLDG01129">
    <property type="entry name" value="C1.5:_HAD__Beta-PGM__Phosphata"/>
    <property type="match status" value="1"/>
</dbReference>
<dbReference type="InterPro" id="IPR006439">
    <property type="entry name" value="HAD-SF_hydro_IA"/>
</dbReference>
<accession>A0A1F5F3V4</accession>
<organism evidence="2 3">
    <name type="scientific">Candidatus Collierbacteria bacterium RIFOXYA2_FULL_46_10</name>
    <dbReference type="NCBI Taxonomy" id="1817726"/>
    <lineage>
        <taxon>Bacteria</taxon>
        <taxon>Candidatus Collieribacteriota</taxon>
    </lineage>
</organism>
<evidence type="ECO:0000256" key="1">
    <source>
        <dbReference type="ARBA" id="ARBA00022801"/>
    </source>
</evidence>
<evidence type="ECO:0008006" key="4">
    <source>
        <dbReference type="Google" id="ProtNLM"/>
    </source>
</evidence>
<comment type="caution">
    <text evidence="2">The sequence shown here is derived from an EMBL/GenBank/DDBJ whole genome shotgun (WGS) entry which is preliminary data.</text>
</comment>
<dbReference type="InterPro" id="IPR051540">
    <property type="entry name" value="S-2-haloacid_dehalogenase"/>
</dbReference>